<organism evidence="1">
    <name type="scientific">Serratia marcescens</name>
    <dbReference type="NCBI Taxonomy" id="615"/>
    <lineage>
        <taxon>Bacteria</taxon>
        <taxon>Pseudomonadati</taxon>
        <taxon>Pseudomonadota</taxon>
        <taxon>Gammaproteobacteria</taxon>
        <taxon>Enterobacterales</taxon>
        <taxon>Yersiniaceae</taxon>
        <taxon>Serratia</taxon>
    </lineage>
</organism>
<name>A0A939SNT6_SERMA</name>
<gene>
    <name evidence="1" type="ORF">J4732_13870</name>
</gene>
<evidence type="ECO:0000313" key="1">
    <source>
        <dbReference type="EMBL" id="MBO2006999.1"/>
    </source>
</evidence>
<accession>A0A939SNT6</accession>
<proteinExistence type="predicted"/>
<reference evidence="1" key="1">
    <citation type="submission" date="2021-03" db="EMBL/GenBank/DDBJ databases">
        <title>Molecular epidemiology and mechanisms of colistin and carbapenem resistance in Enterobacteriaceae from clinical isolates, the environment and porcine samples in Pretoria, South Africa.</title>
        <authorList>
            <person name="Bogoshi D."/>
            <person name="Mbelle N.M."/>
            <person name="Naidoo V."/>
            <person name="Osei Sekyere J."/>
        </authorList>
    </citation>
    <scope>NUCLEOTIDE SEQUENCE</scope>
    <source>
        <strain evidence="1">C080</strain>
    </source>
</reference>
<dbReference type="EMBL" id="JAGETR010000085">
    <property type="protein sequence ID" value="MBO2006999.1"/>
    <property type="molecule type" value="Genomic_DNA"/>
</dbReference>
<sequence length="87" mass="9973">MLIRRAAGAGRRAVKPGAAQVTDRKRLFRLRILRKLIRQFARRIYRHRFSDGNNTVIVFNPAINPVTVTARKLILSTIGTNNQGRNY</sequence>
<dbReference type="AlphaFoldDB" id="A0A939SNT6"/>
<comment type="caution">
    <text evidence="1">The sequence shown here is derived from an EMBL/GenBank/DDBJ whole genome shotgun (WGS) entry which is preliminary data.</text>
</comment>
<protein>
    <submittedName>
        <fullName evidence="1">Uncharacterized protein</fullName>
    </submittedName>
</protein>